<reference evidence="2" key="1">
    <citation type="submission" date="2016-04" db="EMBL/GenBank/DDBJ databases">
        <authorList>
            <person name="Evans L.H."/>
            <person name="Alamgir A."/>
            <person name="Owens N."/>
            <person name="Weber N.D."/>
            <person name="Virtaneva K."/>
            <person name="Barbian K."/>
            <person name="Babar A."/>
            <person name="Rosenke K."/>
        </authorList>
    </citation>
    <scope>NUCLEOTIDE SEQUENCE</scope>
    <source>
        <strain evidence="2">86</strain>
    </source>
</reference>
<evidence type="ECO:0000313" key="2">
    <source>
        <dbReference type="EMBL" id="SBW09036.1"/>
    </source>
</evidence>
<dbReference type="SUPFAM" id="SSF51556">
    <property type="entry name" value="Metallo-dependent hydrolases"/>
    <property type="match status" value="1"/>
</dbReference>
<dbReference type="EMBL" id="FLUQ01000005">
    <property type="protein sequence ID" value="SBW09036.1"/>
    <property type="molecule type" value="Genomic_DNA"/>
</dbReference>
<organism evidence="2">
    <name type="scientific">uncultured delta proteobacterium</name>
    <dbReference type="NCBI Taxonomy" id="34034"/>
    <lineage>
        <taxon>Bacteria</taxon>
        <taxon>Deltaproteobacteria</taxon>
        <taxon>environmental samples</taxon>
    </lineage>
</organism>
<dbReference type="SUPFAM" id="SSF51338">
    <property type="entry name" value="Composite domain of metallo-dependent hydrolases"/>
    <property type="match status" value="1"/>
</dbReference>
<dbReference type="InterPro" id="IPR032466">
    <property type="entry name" value="Metal_Hydrolase"/>
</dbReference>
<dbReference type="GO" id="GO:0019213">
    <property type="term" value="F:deacetylase activity"/>
    <property type="evidence" value="ECO:0007669"/>
    <property type="project" value="InterPro"/>
</dbReference>
<accession>A0A212KBH7</accession>
<dbReference type="Gene3D" id="3.20.20.140">
    <property type="entry name" value="Metal-dependent hydrolases"/>
    <property type="match status" value="1"/>
</dbReference>
<dbReference type="InterPro" id="IPR011059">
    <property type="entry name" value="Metal-dep_hydrolase_composite"/>
</dbReference>
<dbReference type="Pfam" id="PF01979">
    <property type="entry name" value="Amidohydro_1"/>
    <property type="match status" value="1"/>
</dbReference>
<dbReference type="PANTHER" id="PTHR42717">
    <property type="entry name" value="DIHYDROOROTASE-RELATED"/>
    <property type="match status" value="1"/>
</dbReference>
<protein>
    <submittedName>
        <fullName evidence="2">Putative Dihydroorotase</fullName>
    </submittedName>
</protein>
<dbReference type="AlphaFoldDB" id="A0A212KBH7"/>
<dbReference type="GO" id="GO:0016810">
    <property type="term" value="F:hydrolase activity, acting on carbon-nitrogen (but not peptide) bonds"/>
    <property type="evidence" value="ECO:0007669"/>
    <property type="project" value="InterPro"/>
</dbReference>
<name>A0A212KBH7_9DELT</name>
<dbReference type="Gene3D" id="2.30.40.10">
    <property type="entry name" value="Urease, subunit C, domain 1"/>
    <property type="match status" value="1"/>
</dbReference>
<dbReference type="PANTHER" id="PTHR42717:SF1">
    <property type="entry name" value="IMIDAZOLONEPROPIONASE AND RELATED AMIDOHYDROLASES"/>
    <property type="match status" value="1"/>
</dbReference>
<gene>
    <name evidence="2" type="ORF">KL86DPRO_50049</name>
</gene>
<feature type="domain" description="Amidohydrolase-related" evidence="1">
    <location>
        <begin position="49"/>
        <end position="335"/>
    </location>
</feature>
<dbReference type="InterPro" id="IPR020043">
    <property type="entry name" value="Deacetylase_Atu3266-like"/>
</dbReference>
<dbReference type="InterPro" id="IPR006680">
    <property type="entry name" value="Amidohydro-rel"/>
</dbReference>
<proteinExistence type="predicted"/>
<sequence length="374" mass="38966">MIRIINGRILDPARGIDTVGDICIAGSTIVSPEAMGPGACETIDASGKLVTPGLVDFHLHAYNTGSALGIPLDPVCAASGVTTAVDAGTSGHITAAAFRGALSGTVTRLKALLSCSPEGLLSLRFHERSDPALFDKAAMKEVVTAFPDLFIGVKIRVSADVADAFGLAGLEAAVSIAEDLGLPLVVHTTNPPASADAIASMLRPGDVFTHAFHGTGHTILKDGRVRGAVRKARERGVLFDDCHGRAHFAFSTLDAALADGFFPDMISSDIIAPSAFRQPLGGLPMVLSRYLASGADLPEILTACVVNPAKFLGLEKDIASLAPGTCADVAVFSPLAKRTVFRDAFGKERVGETVLVPEVTIRQGTIVYRSYGSY</sequence>
<evidence type="ECO:0000259" key="1">
    <source>
        <dbReference type="Pfam" id="PF01979"/>
    </source>
</evidence>